<dbReference type="RefSeq" id="WP_204657502.1">
    <property type="nucleotide sequence ID" value="NZ_CP056775.1"/>
</dbReference>
<dbReference type="EMBL" id="CP056775">
    <property type="protein sequence ID" value="QRR02496.1"/>
    <property type="molecule type" value="Genomic_DNA"/>
</dbReference>
<evidence type="ECO:0000259" key="2">
    <source>
        <dbReference type="Pfam" id="PF01757"/>
    </source>
</evidence>
<feature type="transmembrane region" description="Helical" evidence="1">
    <location>
        <begin position="128"/>
        <end position="146"/>
    </location>
</feature>
<proteinExistence type="predicted"/>
<keyword evidence="4" id="KW-1185">Reference proteome</keyword>
<reference evidence="3 4" key="1">
    <citation type="submission" date="2020-06" db="EMBL/GenBank/DDBJ databases">
        <title>Dyadobacter sandarakinus sp. nov., isolated from the soil of the Arctic Yellow River Station.</title>
        <authorList>
            <person name="Zhang Y."/>
            <person name="Peng F."/>
        </authorList>
    </citation>
    <scope>NUCLEOTIDE SEQUENCE [LARGE SCALE GENOMIC DNA]</scope>
    <source>
        <strain evidence="3 4">Q3-56</strain>
    </source>
</reference>
<name>A0ABX7IC36_9BACT</name>
<organism evidence="3 4">
    <name type="scientific">Dyadobacter sandarakinus</name>
    <dbReference type="NCBI Taxonomy" id="2747268"/>
    <lineage>
        <taxon>Bacteria</taxon>
        <taxon>Pseudomonadati</taxon>
        <taxon>Bacteroidota</taxon>
        <taxon>Cytophagia</taxon>
        <taxon>Cytophagales</taxon>
        <taxon>Spirosomataceae</taxon>
        <taxon>Dyadobacter</taxon>
    </lineage>
</organism>
<feature type="transmembrane region" description="Helical" evidence="1">
    <location>
        <begin position="166"/>
        <end position="187"/>
    </location>
</feature>
<dbReference type="Proteomes" id="UP000612680">
    <property type="component" value="Chromosome"/>
</dbReference>
<dbReference type="Pfam" id="PF01757">
    <property type="entry name" value="Acyl_transf_3"/>
    <property type="match status" value="1"/>
</dbReference>
<keyword evidence="3" id="KW-0808">Transferase</keyword>
<keyword evidence="3" id="KW-0012">Acyltransferase</keyword>
<evidence type="ECO:0000313" key="3">
    <source>
        <dbReference type="EMBL" id="QRR02496.1"/>
    </source>
</evidence>
<feature type="transmembrane region" description="Helical" evidence="1">
    <location>
        <begin position="73"/>
        <end position="90"/>
    </location>
</feature>
<feature type="transmembrane region" description="Helical" evidence="1">
    <location>
        <begin position="96"/>
        <end position="116"/>
    </location>
</feature>
<feature type="transmembrane region" description="Helical" evidence="1">
    <location>
        <begin position="199"/>
        <end position="217"/>
    </location>
</feature>
<keyword evidence="1" id="KW-1133">Transmembrane helix</keyword>
<gene>
    <name evidence="3" type="ORF">HWI92_17055</name>
</gene>
<accession>A0ABX7IC36</accession>
<sequence length="335" mass="38862">MNSINFIHVLRAFAAFLIVNSHSDKLFPAGLSALGTGGSIGNAIFFFTSGYTLSLGIRKKGYDYLPWLKKRIVRLYPSFLVFTLFSLVVLKEDYRWYDWLFFNGSWFLQAIVVYYIVFFPLIKYLDKYLGIILIVNYIAFACFFLFTYDHASWTIDFMDNPTRAHWIYYFMIMLLGAIVSKNDSIFSRVGKLHLQEQKVGWLALMPVLLISVIVFYIPKYLFTKLHFDGSIQFIYPVLLVIMTYAFYLMSLRVSAYLNTSASTSFNQKIIFVSYLTLDIYIVHFSIVHAIGDSSIMFPMNYIFAIVLIVLSSYILKKSSDRSLDFFSKDKSETSN</sequence>
<feature type="transmembrane region" description="Helical" evidence="1">
    <location>
        <begin position="31"/>
        <end position="53"/>
    </location>
</feature>
<evidence type="ECO:0000256" key="1">
    <source>
        <dbReference type="SAM" id="Phobius"/>
    </source>
</evidence>
<dbReference type="GO" id="GO:0016746">
    <property type="term" value="F:acyltransferase activity"/>
    <property type="evidence" value="ECO:0007669"/>
    <property type="project" value="UniProtKB-KW"/>
</dbReference>
<protein>
    <submittedName>
        <fullName evidence="3">Acyltransferase</fullName>
    </submittedName>
</protein>
<feature type="transmembrane region" description="Helical" evidence="1">
    <location>
        <begin position="229"/>
        <end position="248"/>
    </location>
</feature>
<keyword evidence="1" id="KW-0472">Membrane</keyword>
<evidence type="ECO:0000313" key="4">
    <source>
        <dbReference type="Proteomes" id="UP000612680"/>
    </source>
</evidence>
<dbReference type="InterPro" id="IPR002656">
    <property type="entry name" value="Acyl_transf_3_dom"/>
</dbReference>
<feature type="transmembrane region" description="Helical" evidence="1">
    <location>
        <begin position="269"/>
        <end position="290"/>
    </location>
</feature>
<keyword evidence="1" id="KW-0812">Transmembrane</keyword>
<feature type="domain" description="Acyltransferase 3" evidence="2">
    <location>
        <begin position="5"/>
        <end position="315"/>
    </location>
</feature>
<feature type="transmembrane region" description="Helical" evidence="1">
    <location>
        <begin position="296"/>
        <end position="315"/>
    </location>
</feature>